<evidence type="ECO:0000256" key="1">
    <source>
        <dbReference type="SAM" id="Phobius"/>
    </source>
</evidence>
<name>A0A1E3KXG1_9BACL</name>
<keyword evidence="3" id="KW-1185">Reference proteome</keyword>
<sequence>MISPTSHNHVPQKPSHAVNYKKILTYTLISIMGLTLITTIFLFFYNENVEFEASKYDVNGNVTSISKEYENKTLNKGMVNYYIVVNAQTIKLPYSWGKDLEIGQYVQIQGNKNELTSLKIVN</sequence>
<proteinExistence type="predicted"/>
<dbReference type="RefSeq" id="WP_069329805.1">
    <property type="nucleotide sequence ID" value="NZ_MDER01000094.1"/>
</dbReference>
<keyword evidence="1" id="KW-0812">Transmembrane</keyword>
<dbReference type="STRING" id="1886670.PTI45_04496"/>
<protein>
    <submittedName>
        <fullName evidence="2">Uncharacterized protein</fullName>
    </submittedName>
</protein>
<keyword evidence="1" id="KW-0472">Membrane</keyword>
<gene>
    <name evidence="2" type="ORF">PTI45_04496</name>
</gene>
<reference evidence="2 3" key="1">
    <citation type="submission" date="2016-08" db="EMBL/GenBank/DDBJ databases">
        <title>Genome sequencing of Paenibacillus sp. TI45-13ar, isolated from Korean traditional nuruk.</title>
        <authorList>
            <person name="Kim S.-J."/>
        </authorList>
    </citation>
    <scope>NUCLEOTIDE SEQUENCE [LARGE SCALE GENOMIC DNA]</scope>
    <source>
        <strain evidence="2 3">TI45-13ar</strain>
    </source>
</reference>
<keyword evidence="1" id="KW-1133">Transmembrane helix</keyword>
<evidence type="ECO:0000313" key="2">
    <source>
        <dbReference type="EMBL" id="ODP26154.1"/>
    </source>
</evidence>
<dbReference type="Proteomes" id="UP000094578">
    <property type="component" value="Unassembled WGS sequence"/>
</dbReference>
<accession>A0A1E3KXG1</accession>
<evidence type="ECO:0000313" key="3">
    <source>
        <dbReference type="Proteomes" id="UP000094578"/>
    </source>
</evidence>
<organism evidence="2 3">
    <name type="scientific">Paenibacillus nuruki</name>
    <dbReference type="NCBI Taxonomy" id="1886670"/>
    <lineage>
        <taxon>Bacteria</taxon>
        <taxon>Bacillati</taxon>
        <taxon>Bacillota</taxon>
        <taxon>Bacilli</taxon>
        <taxon>Bacillales</taxon>
        <taxon>Paenibacillaceae</taxon>
        <taxon>Paenibacillus</taxon>
    </lineage>
</organism>
<feature type="transmembrane region" description="Helical" evidence="1">
    <location>
        <begin position="23"/>
        <end position="45"/>
    </location>
</feature>
<dbReference type="AlphaFoldDB" id="A0A1E3KXG1"/>
<dbReference type="EMBL" id="MDER01000094">
    <property type="protein sequence ID" value="ODP26154.1"/>
    <property type="molecule type" value="Genomic_DNA"/>
</dbReference>
<comment type="caution">
    <text evidence="2">The sequence shown here is derived from an EMBL/GenBank/DDBJ whole genome shotgun (WGS) entry which is preliminary data.</text>
</comment>